<dbReference type="PANTHER" id="PTHR46388:SF2">
    <property type="entry name" value="NHL REPEAT-CONTAINING PROTEIN 2"/>
    <property type="match status" value="1"/>
</dbReference>
<comment type="caution">
    <text evidence="2">The sequence shown here is derived from an EMBL/GenBank/DDBJ whole genome shotgun (WGS) entry which is preliminary data.</text>
</comment>
<evidence type="ECO:0008006" key="4">
    <source>
        <dbReference type="Google" id="ProtNLM"/>
    </source>
</evidence>
<dbReference type="InterPro" id="IPR011042">
    <property type="entry name" value="6-blade_b-propeller_TolB-like"/>
</dbReference>
<dbReference type="Gene3D" id="2.120.10.30">
    <property type="entry name" value="TolB, C-terminal domain"/>
    <property type="match status" value="2"/>
</dbReference>
<organism evidence="2 3">
    <name type="scientific">Aphanomyces euteiches</name>
    <dbReference type="NCBI Taxonomy" id="100861"/>
    <lineage>
        <taxon>Eukaryota</taxon>
        <taxon>Sar</taxon>
        <taxon>Stramenopiles</taxon>
        <taxon>Oomycota</taxon>
        <taxon>Saprolegniomycetes</taxon>
        <taxon>Saprolegniales</taxon>
        <taxon>Verrucalvaceae</taxon>
        <taxon>Aphanomyces</taxon>
    </lineage>
</organism>
<name>A0A6G0W6J7_9STRA</name>
<evidence type="ECO:0000256" key="1">
    <source>
        <dbReference type="ARBA" id="ARBA00022737"/>
    </source>
</evidence>
<dbReference type="SUPFAM" id="SSF101898">
    <property type="entry name" value="NHL repeat"/>
    <property type="match status" value="1"/>
</dbReference>
<dbReference type="EMBL" id="VJMJ01000326">
    <property type="protein sequence ID" value="KAF0722731.1"/>
    <property type="molecule type" value="Genomic_DNA"/>
</dbReference>
<dbReference type="InterPro" id="IPR001258">
    <property type="entry name" value="NHL_repeat"/>
</dbReference>
<protein>
    <recommendedName>
        <fullName evidence="4">SMP-30/Gluconolactonase/LRE-like region domain-containing protein</fullName>
    </recommendedName>
</protein>
<dbReference type="VEuPathDB" id="FungiDB:AeMF1_000640"/>
<sequence>MLQPADGVAFDMIPQDVAANPTSIAAITDSDPKPDDVGAAKTDVAVVDKKKKIPPIVFVPLLGAFLVITVVPSVVSNVVNKNPTPTPAPAAPSSGSSGGITDGFVTPVPAPTTSYSIATVVSNTPVFDVAFHPVALTWAAINSSTVWTASAATAAGLANRPNAGGFHLTFDSAGSLFVSTANQVIKYTGNSTTISPTVPNATSVCLASTGVNMIAIGGMPSLPLSLWNATSNATTAITTTPMNASDMAIYQTTYLYVADAAAHCIRRVAFRTGAVDVFAGSCGVAGYMDGAAASSLWNGPSGIAVDYYGVVYVSDTGNHAVRKIDGTTVSTLVGTGSPGNVDGIQGATLNSPGGLAINAQLPWKTSPTSYFGLYVADTGNQCIRLITMR</sequence>
<gene>
    <name evidence="2" type="ORF">Ae201684_018210</name>
</gene>
<dbReference type="PANTHER" id="PTHR46388">
    <property type="entry name" value="NHL REPEAT-CONTAINING PROTEIN 2"/>
    <property type="match status" value="1"/>
</dbReference>
<reference evidence="2 3" key="1">
    <citation type="submission" date="2019-07" db="EMBL/GenBank/DDBJ databases">
        <title>Genomics analysis of Aphanomyces spp. identifies a new class of oomycete effector associated with host adaptation.</title>
        <authorList>
            <person name="Gaulin E."/>
        </authorList>
    </citation>
    <scope>NUCLEOTIDE SEQUENCE [LARGE SCALE GENOMIC DNA]</scope>
    <source>
        <strain evidence="2 3">ATCC 201684</strain>
    </source>
</reference>
<proteinExistence type="predicted"/>
<accession>A0A6G0W6J7</accession>
<keyword evidence="1" id="KW-0677">Repeat</keyword>
<dbReference type="Pfam" id="PF01436">
    <property type="entry name" value="NHL"/>
    <property type="match status" value="1"/>
</dbReference>
<dbReference type="AlphaFoldDB" id="A0A6G0W6J7"/>
<evidence type="ECO:0000313" key="3">
    <source>
        <dbReference type="Proteomes" id="UP000481153"/>
    </source>
</evidence>
<evidence type="ECO:0000313" key="2">
    <source>
        <dbReference type="EMBL" id="KAF0722731.1"/>
    </source>
</evidence>
<keyword evidence="3" id="KW-1185">Reference proteome</keyword>
<dbReference type="Proteomes" id="UP000481153">
    <property type="component" value="Unassembled WGS sequence"/>
</dbReference>